<keyword evidence="6 13" id="KW-1133">Transmembrane helix</keyword>
<proteinExistence type="inferred from homology"/>
<dbReference type="Ensembl" id="ENSLACT00000007851.1">
    <property type="protein sequence ID" value="ENSLACP00000007785.1"/>
    <property type="gene ID" value="ENSLACG00000006895.1"/>
</dbReference>
<evidence type="ECO:0000256" key="1">
    <source>
        <dbReference type="ARBA" id="ARBA00004141"/>
    </source>
</evidence>
<evidence type="ECO:0000256" key="8">
    <source>
        <dbReference type="ARBA" id="ARBA00023136"/>
    </source>
</evidence>
<dbReference type="eggNOG" id="ENOG502SKRK">
    <property type="taxonomic scope" value="Eukaryota"/>
</dbReference>
<evidence type="ECO:0000256" key="7">
    <source>
        <dbReference type="ARBA" id="ARBA00023040"/>
    </source>
</evidence>
<keyword evidence="3 12" id="KW-0919">Taste</keyword>
<evidence type="ECO:0000256" key="2">
    <source>
        <dbReference type="ARBA" id="ARBA00007376"/>
    </source>
</evidence>
<gene>
    <name evidence="15" type="primary">LOC135357690</name>
</gene>
<dbReference type="InterPro" id="IPR017452">
    <property type="entry name" value="GPCR_Rhodpsn_7TM"/>
</dbReference>
<evidence type="ECO:0000256" key="10">
    <source>
        <dbReference type="ARBA" id="ARBA00023224"/>
    </source>
</evidence>
<evidence type="ECO:0000259" key="14">
    <source>
        <dbReference type="PROSITE" id="PS50262"/>
    </source>
</evidence>
<evidence type="ECO:0000256" key="9">
    <source>
        <dbReference type="ARBA" id="ARBA00023170"/>
    </source>
</evidence>
<keyword evidence="7 12" id="KW-0297">G-protein coupled receptor</keyword>
<dbReference type="AlphaFoldDB" id="H3ADR4"/>
<feature type="transmembrane region" description="Helical" evidence="13">
    <location>
        <begin position="90"/>
        <end position="108"/>
    </location>
</feature>
<dbReference type="GO" id="GO:0016020">
    <property type="term" value="C:membrane"/>
    <property type="evidence" value="ECO:0007669"/>
    <property type="project" value="UniProtKB-SubCell"/>
</dbReference>
<organism evidence="15 16">
    <name type="scientific">Latimeria chalumnae</name>
    <name type="common">Coelacanth</name>
    <dbReference type="NCBI Taxonomy" id="7897"/>
    <lineage>
        <taxon>Eukaryota</taxon>
        <taxon>Metazoa</taxon>
        <taxon>Chordata</taxon>
        <taxon>Craniata</taxon>
        <taxon>Vertebrata</taxon>
        <taxon>Euteleostomi</taxon>
        <taxon>Coelacanthiformes</taxon>
        <taxon>Coelacanthidae</taxon>
        <taxon>Latimeria</taxon>
    </lineage>
</organism>
<dbReference type="PANTHER" id="PTHR11394">
    <property type="entry name" value="TASTE RECEPTOR TYPE 2"/>
    <property type="match status" value="1"/>
</dbReference>
<dbReference type="HOGENOM" id="CLU_072337_0_0_1"/>
<feature type="transmembrane region" description="Helical" evidence="13">
    <location>
        <begin position="46"/>
        <end position="70"/>
    </location>
</feature>
<evidence type="ECO:0000256" key="4">
    <source>
        <dbReference type="ARBA" id="ARBA00022606"/>
    </source>
</evidence>
<evidence type="ECO:0000313" key="15">
    <source>
        <dbReference type="Ensembl" id="ENSLACP00000007785.1"/>
    </source>
</evidence>
<sequence>MVAIDAVLQMLAEVIIVLIALGGNSFIFCVYFLDYKRNKTLQPNELLVTFFASFNILIQITLIWFVVYLFNLCTYFGEVFYKVMDFSAIFLSKSSFWFIAWLCFIYFLKIVRIKSRFFMGLQQKMSSLVIVLILITLLVSFSVALPVIYMIKLQTNSTSISELCKDYYIIGKFAYIHGAFLSILTSFLPLVIMLISSMGIVIFLCTHSRKMKKNAVASSSSNEDAHTAVAVMIICLILLYVLCIITVLSGNLQIALSQVDETVIIVFMSCIYLAVSPVILIIGTVKLRHSFKKLLTSFKRYCIKLFNVSA</sequence>
<comment type="similarity">
    <text evidence="2 11">Belongs to the G-protein coupled receptor T2R family.</text>
</comment>
<keyword evidence="4 12" id="KW-0716">Sensory transduction</keyword>
<dbReference type="FunCoup" id="H3ADR4">
    <property type="interactions" value="246"/>
</dbReference>
<dbReference type="InterPro" id="IPR007960">
    <property type="entry name" value="TAS2R"/>
</dbReference>
<name>H3ADR4_LATCH</name>
<keyword evidence="16" id="KW-1185">Reference proteome</keyword>
<feature type="transmembrane region" description="Helical" evidence="13">
    <location>
        <begin position="6"/>
        <end position="34"/>
    </location>
</feature>
<dbReference type="GeneTree" id="ENSGT01150000286961"/>
<feature type="transmembrane region" description="Helical" evidence="13">
    <location>
        <begin position="128"/>
        <end position="151"/>
    </location>
</feature>
<keyword evidence="10 12" id="KW-0807">Transducer</keyword>
<reference evidence="15" key="2">
    <citation type="submission" date="2025-08" db="UniProtKB">
        <authorList>
            <consortium name="Ensembl"/>
        </authorList>
    </citation>
    <scope>IDENTIFICATION</scope>
</reference>
<feature type="domain" description="G-protein coupled receptors family 1 profile" evidence="14">
    <location>
        <begin position="23"/>
        <end position="280"/>
    </location>
</feature>
<feature type="transmembrane region" description="Helical" evidence="13">
    <location>
        <begin position="262"/>
        <end position="285"/>
    </location>
</feature>
<evidence type="ECO:0000256" key="11">
    <source>
        <dbReference type="RuleBase" id="RU004423"/>
    </source>
</evidence>
<evidence type="ECO:0000256" key="3">
    <source>
        <dbReference type="ARBA" id="ARBA00022480"/>
    </source>
</evidence>
<evidence type="ECO:0000256" key="12">
    <source>
        <dbReference type="RuleBase" id="RU004424"/>
    </source>
</evidence>
<dbReference type="EMBL" id="AFYH01182605">
    <property type="status" value="NOT_ANNOTATED_CDS"/>
    <property type="molecule type" value="Genomic_DNA"/>
</dbReference>
<evidence type="ECO:0000256" key="5">
    <source>
        <dbReference type="ARBA" id="ARBA00022692"/>
    </source>
</evidence>
<keyword evidence="5 12" id="KW-0812">Transmembrane</keyword>
<dbReference type="GO" id="GO:0033038">
    <property type="term" value="F:bitter taste receptor activity"/>
    <property type="evidence" value="ECO:0007669"/>
    <property type="project" value="InterPro"/>
</dbReference>
<comment type="subcellular location">
    <subcellularLocation>
        <location evidence="1 12">Membrane</location>
        <topology evidence="1 12">Multi-pass membrane protein</topology>
    </subcellularLocation>
</comment>
<keyword evidence="9 12" id="KW-0675">Receptor</keyword>
<evidence type="ECO:0000313" key="16">
    <source>
        <dbReference type="Proteomes" id="UP000008672"/>
    </source>
</evidence>
<dbReference type="Gene3D" id="1.20.1070.10">
    <property type="entry name" value="Rhodopsin 7-helix transmembrane proteins"/>
    <property type="match status" value="1"/>
</dbReference>
<dbReference type="SUPFAM" id="SSF81321">
    <property type="entry name" value="Family A G protein-coupled receptor-like"/>
    <property type="match status" value="1"/>
</dbReference>
<evidence type="ECO:0000256" key="6">
    <source>
        <dbReference type="ARBA" id="ARBA00022989"/>
    </source>
</evidence>
<dbReference type="InParanoid" id="H3ADR4"/>
<feature type="transmembrane region" description="Helical" evidence="13">
    <location>
        <begin position="175"/>
        <end position="206"/>
    </location>
</feature>
<dbReference type="GO" id="GO:0004930">
    <property type="term" value="F:G protein-coupled receptor activity"/>
    <property type="evidence" value="ECO:0007669"/>
    <property type="project" value="UniProtKB-KW"/>
</dbReference>
<evidence type="ECO:0000256" key="13">
    <source>
        <dbReference type="SAM" id="Phobius"/>
    </source>
</evidence>
<accession>H3ADR4</accession>
<reference evidence="16" key="1">
    <citation type="submission" date="2011-08" db="EMBL/GenBank/DDBJ databases">
        <title>The draft genome of Latimeria chalumnae.</title>
        <authorList>
            <person name="Di Palma F."/>
            <person name="Alfoldi J."/>
            <person name="Johnson J."/>
            <person name="Berlin A."/>
            <person name="Gnerre S."/>
            <person name="Jaffe D."/>
            <person name="MacCallum I."/>
            <person name="Young S."/>
            <person name="Walker B.J."/>
            <person name="Lander E."/>
            <person name="Lindblad-Toh K."/>
        </authorList>
    </citation>
    <scope>NUCLEOTIDE SEQUENCE [LARGE SCALE GENOMIC DNA]</scope>
    <source>
        <strain evidence="16">Wild caught</strain>
    </source>
</reference>
<feature type="transmembrane region" description="Helical" evidence="13">
    <location>
        <begin position="227"/>
        <end position="250"/>
    </location>
</feature>
<protein>
    <recommendedName>
        <fullName evidence="12">Taste receptor type 2</fullName>
    </recommendedName>
</protein>
<keyword evidence="8 12" id="KW-0472">Membrane</keyword>
<dbReference type="PROSITE" id="PS50262">
    <property type="entry name" value="G_PROTEIN_RECEP_F1_2"/>
    <property type="match status" value="1"/>
</dbReference>
<dbReference type="Proteomes" id="UP000008672">
    <property type="component" value="Unassembled WGS sequence"/>
</dbReference>
<dbReference type="Pfam" id="PF05296">
    <property type="entry name" value="TAS2R"/>
    <property type="match status" value="1"/>
</dbReference>
<dbReference type="PANTHER" id="PTHR11394:SF47">
    <property type="entry name" value="TASTE RECEPTOR TYPE 2 MEMBER 40"/>
    <property type="match status" value="1"/>
</dbReference>
<reference evidence="15" key="3">
    <citation type="submission" date="2025-09" db="UniProtKB">
        <authorList>
            <consortium name="Ensembl"/>
        </authorList>
    </citation>
    <scope>IDENTIFICATION</scope>
</reference>